<dbReference type="GO" id="GO:0016740">
    <property type="term" value="F:transferase activity"/>
    <property type="evidence" value="ECO:0007669"/>
    <property type="project" value="UniProtKB-KW"/>
</dbReference>
<gene>
    <name evidence="2" type="ORF">HCA69_11975</name>
</gene>
<sequence length="702" mass="81239">MIDINELYEEIEAVQKEILDDTNPNIVDVKQLNAIENWHSPSQKLVTYEQSGHLYISSSDAGFDYLTFLENNNVFTREPEHGIPVLPKETLELHFEAEMMGNVSTKLALIEYNHSEKCNVTFYDPNKEVKIILSEETTQVRLALKVTHAGVTIVKRIQLERVVASEISKRTASHGVMSHAPAIKRLKDLQVACIFDEFTRTCYEKEVQLLPITPTDWRDVLTENRPHFLFVESAWKGNYGAWEFKIATYNNQSKAELFELLDWCKEQGIPTVFWNKEDPIHFDKFIDTAERFDYIYTTDADMIPKYQERAGHTNVFAQSFAVQPSMHNPIALAEPRVDKMCFAGSYYGNRHEERRKDMEDVLDVALDYGLAIYDRNHGKPLKDKAMFEFPERYQPAVLGSLPYSEMELAYKGYKYMININSIKYSPTMFSRRVFEGLASGTPVLSSYSKGIRRLFGDVVMISEDTDKLHQQMQAITKDDQIYDQKSLAGIRAVYREHTYQHRLASMLGDLQLAVPKFTKNVTVMAVARSKRAFLNILKQYQAQTYQGKKLVVFVTMFDEAIQLMNQYNTADISVFVHSYMSHYDKITEVIDTDYFAYFSDSHFYGKYYLEDLVHAGLYSEADFIGKSKARYEFVTDLHFQSSLVAANWHFGKKLPKLLQEMEENASLAPYLKQGARLFSADTYNFIENSQKIKLEDRQQIEI</sequence>
<comment type="caution">
    <text evidence="2">The sequence shown here is derived from an EMBL/GenBank/DDBJ whole genome shotgun (WGS) entry which is preliminary data.</text>
</comment>
<dbReference type="AlphaFoldDB" id="A0A7X1CQI4"/>
<keyword evidence="2" id="KW-0808">Transferase</keyword>
<dbReference type="Proteomes" id="UP000535908">
    <property type="component" value="Unassembled WGS sequence"/>
</dbReference>
<organism evidence="2 3">
    <name type="scientific">Listeria grandensis</name>
    <dbReference type="NCBI Taxonomy" id="1494963"/>
    <lineage>
        <taxon>Bacteria</taxon>
        <taxon>Bacillati</taxon>
        <taxon>Bacillota</taxon>
        <taxon>Bacilli</taxon>
        <taxon>Bacillales</taxon>
        <taxon>Listeriaceae</taxon>
        <taxon>Listeria</taxon>
    </lineage>
</organism>
<evidence type="ECO:0000313" key="2">
    <source>
        <dbReference type="EMBL" id="MBC1937090.1"/>
    </source>
</evidence>
<accession>A0A7X1CQI4</accession>
<dbReference type="Pfam" id="PF13524">
    <property type="entry name" value="Glyco_trans_1_2"/>
    <property type="match status" value="1"/>
</dbReference>
<dbReference type="InterPro" id="IPR055259">
    <property type="entry name" value="YkvP/CgeB_Glyco_trans-like"/>
</dbReference>
<dbReference type="EMBL" id="JAARWN010000013">
    <property type="protein sequence ID" value="MBC1937090.1"/>
    <property type="molecule type" value="Genomic_DNA"/>
</dbReference>
<dbReference type="Gene3D" id="3.40.50.2000">
    <property type="entry name" value="Glycogen Phosphorylase B"/>
    <property type="match status" value="1"/>
</dbReference>
<evidence type="ECO:0000313" key="3">
    <source>
        <dbReference type="Proteomes" id="UP000535908"/>
    </source>
</evidence>
<evidence type="ECO:0000259" key="1">
    <source>
        <dbReference type="Pfam" id="PF13524"/>
    </source>
</evidence>
<proteinExistence type="predicted"/>
<feature type="domain" description="Spore protein YkvP/CgeB glycosyl transferase-like" evidence="1">
    <location>
        <begin position="396"/>
        <end position="507"/>
    </location>
</feature>
<dbReference type="RefSeq" id="WP_185410732.1">
    <property type="nucleotide sequence ID" value="NZ_JAARRE010000010.1"/>
</dbReference>
<protein>
    <submittedName>
        <fullName evidence="2">Glycosyltransferase</fullName>
    </submittedName>
</protein>
<name>A0A7X1CQI4_9LIST</name>
<reference evidence="2 3" key="1">
    <citation type="submission" date="2020-03" db="EMBL/GenBank/DDBJ databases">
        <title>Soil Listeria distribution.</title>
        <authorList>
            <person name="Liao J."/>
            <person name="Wiedmann M."/>
        </authorList>
    </citation>
    <scope>NUCLEOTIDE SEQUENCE [LARGE SCALE GENOMIC DNA]</scope>
    <source>
        <strain evidence="2 3">FSL L7-0741</strain>
    </source>
</reference>